<dbReference type="EMBL" id="JAIVFQ010000104">
    <property type="protein sequence ID" value="MCC5604031.1"/>
    <property type="molecule type" value="Genomic_DNA"/>
</dbReference>
<evidence type="ECO:0000313" key="2">
    <source>
        <dbReference type="Proteomes" id="UP001199525"/>
    </source>
</evidence>
<keyword evidence="2" id="KW-1185">Reference proteome</keyword>
<proteinExistence type="predicted"/>
<dbReference type="Proteomes" id="UP001199525">
    <property type="component" value="Unassembled WGS sequence"/>
</dbReference>
<protein>
    <recommendedName>
        <fullName evidence="3">DNA alkylation repair enzyme</fullName>
    </recommendedName>
</protein>
<dbReference type="RefSeq" id="WP_229489852.1">
    <property type="nucleotide sequence ID" value="NZ_JAIVFQ010000104.1"/>
</dbReference>
<name>A0ABS8IJ90_9NOSO</name>
<evidence type="ECO:0000313" key="1">
    <source>
        <dbReference type="EMBL" id="MCC5604031.1"/>
    </source>
</evidence>
<accession>A0ABS8IJ90</accession>
<sequence length="233" mass="26979">MQLTAAWERCYILSTMPVINLADIQQITKTQQQVLFPSQKYHPNRSAFDSIVADNFSLVMKQLFLGLTVEPLLNAYPQIAQWVDQIQELAPEIFQSRKKLLVDNPVIAPLAINDDKHFIQVLTNLAFKQGIPRLYEWAIRHPHLSWQDRVKLWTTARQYSVTPNQIQLVVLALHPVKPAQRLDVRWNKKDQMQTEKWLIKLLTQSPDNKSQSNIVIPELSSMVKLEAIPEVKI</sequence>
<organism evidence="1 2">
    <name type="scientific">Nostoc favosum CHAB5714</name>
    <dbReference type="NCBI Taxonomy" id="2780399"/>
    <lineage>
        <taxon>Bacteria</taxon>
        <taxon>Bacillati</taxon>
        <taxon>Cyanobacteriota</taxon>
        <taxon>Cyanophyceae</taxon>
        <taxon>Nostocales</taxon>
        <taxon>Nostocaceae</taxon>
        <taxon>Nostoc</taxon>
        <taxon>Nostoc favosum</taxon>
    </lineage>
</organism>
<gene>
    <name evidence="1" type="ORF">LC586_33905</name>
</gene>
<evidence type="ECO:0008006" key="3">
    <source>
        <dbReference type="Google" id="ProtNLM"/>
    </source>
</evidence>
<reference evidence="1 2" key="1">
    <citation type="journal article" date="2021" name="Microorganisms">
        <title>Genome Evolution of Filamentous Cyanobacterium Nostoc Species: From Facultative Symbiosis to Free Living.</title>
        <authorList>
            <person name="Huo D."/>
            <person name="Li H."/>
            <person name="Cai F."/>
            <person name="Guo X."/>
            <person name="Qiao Z."/>
            <person name="Wang W."/>
            <person name="Yu G."/>
            <person name="Li R."/>
        </authorList>
    </citation>
    <scope>NUCLEOTIDE SEQUENCE [LARGE SCALE GENOMIC DNA]</scope>
    <source>
        <strain evidence="1 2">CHAB 5714</strain>
    </source>
</reference>
<comment type="caution">
    <text evidence="1">The sequence shown here is derived from an EMBL/GenBank/DDBJ whole genome shotgun (WGS) entry which is preliminary data.</text>
</comment>